<keyword evidence="8" id="KW-1133">Transmembrane helix</keyword>
<dbReference type="InterPro" id="IPR003660">
    <property type="entry name" value="HAMP_dom"/>
</dbReference>
<evidence type="ECO:0000256" key="8">
    <source>
        <dbReference type="SAM" id="Phobius"/>
    </source>
</evidence>
<dbReference type="SUPFAM" id="SSF158472">
    <property type="entry name" value="HAMP domain-like"/>
    <property type="match status" value="1"/>
</dbReference>
<evidence type="ECO:0000313" key="11">
    <source>
        <dbReference type="EMBL" id="CUP11967.1"/>
    </source>
</evidence>
<dbReference type="SMART" id="SM00304">
    <property type="entry name" value="HAMP"/>
    <property type="match status" value="1"/>
</dbReference>
<evidence type="ECO:0000256" key="7">
    <source>
        <dbReference type="ARBA" id="ARBA00023012"/>
    </source>
</evidence>
<gene>
    <name evidence="11" type="primary">yehU_1</name>
    <name evidence="11" type="ORF">ERS852498_01273</name>
</gene>
<comment type="catalytic activity">
    <reaction evidence="1">
        <text>ATP + protein L-histidine = ADP + protein N-phospho-L-histidine.</text>
        <dbReference type="EC" id="2.7.13.3"/>
    </reaction>
</comment>
<dbReference type="Gene3D" id="6.10.340.10">
    <property type="match status" value="1"/>
</dbReference>
<evidence type="ECO:0000256" key="3">
    <source>
        <dbReference type="ARBA" id="ARBA00012438"/>
    </source>
</evidence>
<feature type="domain" description="HAMP" evidence="10">
    <location>
        <begin position="307"/>
        <end position="359"/>
    </location>
</feature>
<keyword evidence="6 11" id="KW-0418">Kinase</keyword>
<dbReference type="GO" id="GO:0016020">
    <property type="term" value="C:membrane"/>
    <property type="evidence" value="ECO:0007669"/>
    <property type="project" value="UniProtKB-SubCell"/>
</dbReference>
<dbReference type="Pfam" id="PF00672">
    <property type="entry name" value="HAMP"/>
    <property type="match status" value="1"/>
</dbReference>
<name>A0A174KPI0_9FIRM</name>
<evidence type="ECO:0000256" key="1">
    <source>
        <dbReference type="ARBA" id="ARBA00000085"/>
    </source>
</evidence>
<dbReference type="GO" id="GO:0000155">
    <property type="term" value="F:phosphorelay sensor kinase activity"/>
    <property type="evidence" value="ECO:0007669"/>
    <property type="project" value="InterPro"/>
</dbReference>
<protein>
    <recommendedName>
        <fullName evidence="3">histidine kinase</fullName>
        <ecNumber evidence="3">2.7.13.3</ecNumber>
    </recommendedName>
</protein>
<evidence type="ECO:0000313" key="12">
    <source>
        <dbReference type="Proteomes" id="UP000095709"/>
    </source>
</evidence>
<comment type="subcellular location">
    <subcellularLocation>
        <location evidence="2">Membrane</location>
    </subcellularLocation>
</comment>
<organism evidence="11 12">
    <name type="scientific">Fusicatenibacter saccharivorans</name>
    <dbReference type="NCBI Taxonomy" id="1150298"/>
    <lineage>
        <taxon>Bacteria</taxon>
        <taxon>Bacillati</taxon>
        <taxon>Bacillota</taxon>
        <taxon>Clostridia</taxon>
        <taxon>Lachnospirales</taxon>
        <taxon>Lachnospiraceae</taxon>
        <taxon>Fusicatenibacter</taxon>
    </lineage>
</organism>
<dbReference type="PANTHER" id="PTHR34220:SF7">
    <property type="entry name" value="SENSOR HISTIDINE KINASE YPDA"/>
    <property type="match status" value="1"/>
</dbReference>
<evidence type="ECO:0000256" key="5">
    <source>
        <dbReference type="ARBA" id="ARBA00022679"/>
    </source>
</evidence>
<dbReference type="PROSITE" id="PS50109">
    <property type="entry name" value="HIS_KIN"/>
    <property type="match status" value="1"/>
</dbReference>
<feature type="domain" description="Histidine kinase" evidence="9">
    <location>
        <begin position="466"/>
        <end position="570"/>
    </location>
</feature>
<dbReference type="SMART" id="SM00387">
    <property type="entry name" value="HATPase_c"/>
    <property type="match status" value="1"/>
</dbReference>
<feature type="transmembrane region" description="Helical" evidence="8">
    <location>
        <begin position="12"/>
        <end position="34"/>
    </location>
</feature>
<dbReference type="CDD" id="cd06225">
    <property type="entry name" value="HAMP"/>
    <property type="match status" value="1"/>
</dbReference>
<sequence>MNIVKWYKNRSFQFKLVIGYLVLALIPMLCVTWYSYGKTRNVLLTEAYQSAEQEAERIEKNFSTMVEPYETILDVLYVDQMLSGYLFQDYSNDSYEDMFYYIDKKLSEICLMNAGIYKICFYSNNETLPQDNYYFYSMQDLDRRECVLTFDAIGETVFCGTSGDGKAFHMNRLMNFYPQGGMKGVLSLQIENQQIQSLLETINSTDEIYLVDQKGYILAASEPEMAGLPIRIRMPEEDLEQKAQIEFERDGISKIGNIQSGVFGTKILVISDKETVLKDAKAVSRRMMFLILCSAAMVFLCIICYTRWISARVQKVVYAAKRMGQGEFDYRLENMGEDEIGQIGLAFNQLSDQIQELIRENYEKKIRIQTSELNLLQEQINPHFLYNALAVISALAMREGGKQTMQAVKNLSSFYRISLNKGKQVLSIQEEVELLQSYLKIQQMRFRDSVQVEYEIAREVLTYRTIKLLLQPLVENAIHHARKEEEVLHIAVRIQKEERDVVFQVTDDGCGIEAEKLIKLRSSLRRSEEGYGLRNVANRVRLAYGEDYGVRIESQEGYGTTVSVRIPVNE</sequence>
<keyword evidence="7" id="KW-0902">Two-component regulatory system</keyword>
<dbReference type="Pfam" id="PF02518">
    <property type="entry name" value="HATPase_c"/>
    <property type="match status" value="1"/>
</dbReference>
<dbReference type="AlphaFoldDB" id="A0A174KPI0"/>
<dbReference type="InterPro" id="IPR004358">
    <property type="entry name" value="Sig_transdc_His_kin-like_C"/>
</dbReference>
<keyword evidence="8" id="KW-0812">Transmembrane</keyword>
<dbReference type="Gene3D" id="3.30.565.10">
    <property type="entry name" value="Histidine kinase-like ATPase, C-terminal domain"/>
    <property type="match status" value="1"/>
</dbReference>
<dbReference type="InterPro" id="IPR003594">
    <property type="entry name" value="HATPase_dom"/>
</dbReference>
<dbReference type="InterPro" id="IPR005467">
    <property type="entry name" value="His_kinase_dom"/>
</dbReference>
<evidence type="ECO:0000256" key="6">
    <source>
        <dbReference type="ARBA" id="ARBA00022777"/>
    </source>
</evidence>
<proteinExistence type="predicted"/>
<evidence type="ECO:0000259" key="9">
    <source>
        <dbReference type="PROSITE" id="PS50109"/>
    </source>
</evidence>
<dbReference type="RefSeq" id="WP_055266125.1">
    <property type="nucleotide sequence ID" value="NZ_CZAL01000006.1"/>
</dbReference>
<dbReference type="Proteomes" id="UP000095709">
    <property type="component" value="Unassembled WGS sequence"/>
</dbReference>
<dbReference type="PANTHER" id="PTHR34220">
    <property type="entry name" value="SENSOR HISTIDINE KINASE YPDA"/>
    <property type="match status" value="1"/>
</dbReference>
<dbReference type="InterPro" id="IPR010559">
    <property type="entry name" value="Sig_transdc_His_kin_internal"/>
</dbReference>
<dbReference type="EC" id="2.7.13.3" evidence="3"/>
<dbReference type="PROSITE" id="PS50885">
    <property type="entry name" value="HAMP"/>
    <property type="match status" value="1"/>
</dbReference>
<evidence type="ECO:0000256" key="4">
    <source>
        <dbReference type="ARBA" id="ARBA00022553"/>
    </source>
</evidence>
<dbReference type="SUPFAM" id="SSF55874">
    <property type="entry name" value="ATPase domain of HSP90 chaperone/DNA topoisomerase II/histidine kinase"/>
    <property type="match status" value="1"/>
</dbReference>
<dbReference type="InterPro" id="IPR036890">
    <property type="entry name" value="HATPase_C_sf"/>
</dbReference>
<keyword evidence="4" id="KW-0597">Phosphoprotein</keyword>
<dbReference type="EMBL" id="CZAL01000006">
    <property type="protein sequence ID" value="CUP11967.1"/>
    <property type="molecule type" value="Genomic_DNA"/>
</dbReference>
<dbReference type="PRINTS" id="PR00344">
    <property type="entry name" value="BCTRLSENSOR"/>
</dbReference>
<feature type="transmembrane region" description="Helical" evidence="8">
    <location>
        <begin position="287"/>
        <end position="308"/>
    </location>
</feature>
<dbReference type="InterPro" id="IPR050640">
    <property type="entry name" value="Bact_2-comp_sensor_kinase"/>
</dbReference>
<keyword evidence="5 11" id="KW-0808">Transferase</keyword>
<reference evidence="11 12" key="1">
    <citation type="submission" date="2015-09" db="EMBL/GenBank/DDBJ databases">
        <authorList>
            <consortium name="Pathogen Informatics"/>
        </authorList>
    </citation>
    <scope>NUCLEOTIDE SEQUENCE [LARGE SCALE GENOMIC DNA]</scope>
    <source>
        <strain evidence="11 12">2789STDY5834885</strain>
    </source>
</reference>
<accession>A0A174KPI0</accession>
<keyword evidence="8" id="KW-0472">Membrane</keyword>
<evidence type="ECO:0000256" key="2">
    <source>
        <dbReference type="ARBA" id="ARBA00004370"/>
    </source>
</evidence>
<dbReference type="Pfam" id="PF06580">
    <property type="entry name" value="His_kinase"/>
    <property type="match status" value="1"/>
</dbReference>
<evidence type="ECO:0000259" key="10">
    <source>
        <dbReference type="PROSITE" id="PS50885"/>
    </source>
</evidence>